<keyword evidence="8" id="KW-1133">Transmembrane helix</keyword>
<evidence type="ECO:0000256" key="5">
    <source>
        <dbReference type="ARBA" id="ARBA00022519"/>
    </source>
</evidence>
<protein>
    <submittedName>
        <fullName evidence="12">TonB family protein</fullName>
    </submittedName>
</protein>
<dbReference type="PANTHER" id="PTHR33446:SF2">
    <property type="entry name" value="PROTEIN TONB"/>
    <property type="match status" value="1"/>
</dbReference>
<comment type="caution">
    <text evidence="12">The sequence shown here is derived from an EMBL/GenBank/DDBJ whole genome shotgun (WGS) entry which is preliminary data.</text>
</comment>
<feature type="domain" description="TonB C-terminal" evidence="11">
    <location>
        <begin position="162"/>
        <end position="252"/>
    </location>
</feature>
<dbReference type="Gene3D" id="3.30.1150.10">
    <property type="match status" value="1"/>
</dbReference>
<dbReference type="EMBL" id="JACNLK010000007">
    <property type="protein sequence ID" value="MBC8207618.1"/>
    <property type="molecule type" value="Genomic_DNA"/>
</dbReference>
<dbReference type="Proteomes" id="UP000599024">
    <property type="component" value="Unassembled WGS sequence"/>
</dbReference>
<dbReference type="InterPro" id="IPR006260">
    <property type="entry name" value="TonB/TolA_C"/>
</dbReference>
<proteinExistence type="inferred from homology"/>
<evidence type="ECO:0000256" key="4">
    <source>
        <dbReference type="ARBA" id="ARBA00022475"/>
    </source>
</evidence>
<keyword evidence="3" id="KW-0813">Transport</keyword>
<evidence type="ECO:0000256" key="7">
    <source>
        <dbReference type="ARBA" id="ARBA00022927"/>
    </source>
</evidence>
<feature type="compositionally biased region" description="Basic and acidic residues" evidence="10">
    <location>
        <begin position="53"/>
        <end position="64"/>
    </location>
</feature>
<dbReference type="InterPro" id="IPR037682">
    <property type="entry name" value="TonB_C"/>
</dbReference>
<evidence type="ECO:0000256" key="9">
    <source>
        <dbReference type="ARBA" id="ARBA00023136"/>
    </source>
</evidence>
<name>A0A8J6N514_9BACT</name>
<evidence type="ECO:0000313" key="13">
    <source>
        <dbReference type="Proteomes" id="UP000599024"/>
    </source>
</evidence>
<sequence length="252" mass="27016">MNRLLVALGLALLLHGALFMGGASWLASPPEPLALRSGISVALDFVTADQNTESEKRVEADHKPAVPPQPLQIPDPVILPVPSPEQVVEEVPFISEELPEPLNFVARQHKILHPQEIPVEEQQVEPEPPAATVSASSILPETESAVDLYKTMPAADASAKVVRQASPLYQENPPPDYPVKAQRRGWEGRVLVTVQVTAAGSVSGISLGGSSGYSLLDQAALKAVRSWRFVPAMHFGRPVASSVTVPVVFQLD</sequence>
<reference evidence="12 13" key="1">
    <citation type="submission" date="2020-08" db="EMBL/GenBank/DDBJ databases">
        <title>Bridging the membrane lipid divide: bacteria of the FCB group superphylum have the potential to synthesize archaeal ether lipids.</title>
        <authorList>
            <person name="Villanueva L."/>
            <person name="Von Meijenfeldt F.A.B."/>
            <person name="Westbye A.B."/>
            <person name="Yadav S."/>
            <person name="Hopmans E.C."/>
            <person name="Dutilh B.E."/>
            <person name="Sinninghe Damste J.S."/>
        </authorList>
    </citation>
    <scope>NUCLEOTIDE SEQUENCE [LARGE SCALE GENOMIC DNA]</scope>
    <source>
        <strain evidence="12">NIOZ-UU81</strain>
    </source>
</reference>
<dbReference type="GO" id="GO:0015031">
    <property type="term" value="P:protein transport"/>
    <property type="evidence" value="ECO:0007669"/>
    <property type="project" value="UniProtKB-KW"/>
</dbReference>
<comment type="similarity">
    <text evidence="2">Belongs to the TonB family.</text>
</comment>
<feature type="compositionally biased region" description="Pro residues" evidence="10">
    <location>
        <begin position="65"/>
        <end position="76"/>
    </location>
</feature>
<keyword evidence="9" id="KW-0472">Membrane</keyword>
<dbReference type="AlphaFoldDB" id="A0A8J6N514"/>
<dbReference type="SUPFAM" id="SSF74653">
    <property type="entry name" value="TolA/TonB C-terminal domain"/>
    <property type="match status" value="1"/>
</dbReference>
<evidence type="ECO:0000256" key="8">
    <source>
        <dbReference type="ARBA" id="ARBA00022989"/>
    </source>
</evidence>
<dbReference type="PANTHER" id="PTHR33446">
    <property type="entry name" value="PROTEIN TONB-RELATED"/>
    <property type="match status" value="1"/>
</dbReference>
<dbReference type="NCBIfam" id="TIGR01352">
    <property type="entry name" value="tonB_Cterm"/>
    <property type="match status" value="1"/>
</dbReference>
<keyword evidence="6" id="KW-0812">Transmembrane</keyword>
<accession>A0A8J6N514</accession>
<evidence type="ECO:0000256" key="1">
    <source>
        <dbReference type="ARBA" id="ARBA00004383"/>
    </source>
</evidence>
<feature type="region of interest" description="Disordered" evidence="10">
    <location>
        <begin position="52"/>
        <end position="76"/>
    </location>
</feature>
<keyword evidence="4" id="KW-1003">Cell membrane</keyword>
<keyword evidence="7" id="KW-0653">Protein transport</keyword>
<comment type="subcellular location">
    <subcellularLocation>
        <location evidence="1">Cell inner membrane</location>
        <topology evidence="1">Single-pass membrane protein</topology>
        <orientation evidence="1">Periplasmic side</orientation>
    </subcellularLocation>
</comment>
<gene>
    <name evidence="12" type="ORF">H8E79_00405</name>
</gene>
<evidence type="ECO:0000256" key="3">
    <source>
        <dbReference type="ARBA" id="ARBA00022448"/>
    </source>
</evidence>
<organism evidence="12 13">
    <name type="scientific">Candidatus Desulfatifera sulfidica</name>
    <dbReference type="NCBI Taxonomy" id="2841691"/>
    <lineage>
        <taxon>Bacteria</taxon>
        <taxon>Pseudomonadati</taxon>
        <taxon>Thermodesulfobacteriota</taxon>
        <taxon>Desulfobulbia</taxon>
        <taxon>Desulfobulbales</taxon>
        <taxon>Desulfobulbaceae</taxon>
        <taxon>Candidatus Desulfatifera</taxon>
    </lineage>
</organism>
<dbReference type="GO" id="GO:0098797">
    <property type="term" value="C:plasma membrane protein complex"/>
    <property type="evidence" value="ECO:0007669"/>
    <property type="project" value="TreeGrafter"/>
</dbReference>
<evidence type="ECO:0000259" key="11">
    <source>
        <dbReference type="PROSITE" id="PS52015"/>
    </source>
</evidence>
<evidence type="ECO:0000256" key="2">
    <source>
        <dbReference type="ARBA" id="ARBA00006555"/>
    </source>
</evidence>
<evidence type="ECO:0000313" key="12">
    <source>
        <dbReference type="EMBL" id="MBC8207618.1"/>
    </source>
</evidence>
<keyword evidence="5" id="KW-0997">Cell inner membrane</keyword>
<evidence type="ECO:0000256" key="6">
    <source>
        <dbReference type="ARBA" id="ARBA00022692"/>
    </source>
</evidence>
<dbReference type="PROSITE" id="PS52015">
    <property type="entry name" value="TONB_CTD"/>
    <property type="match status" value="1"/>
</dbReference>
<dbReference type="GO" id="GO:0055085">
    <property type="term" value="P:transmembrane transport"/>
    <property type="evidence" value="ECO:0007669"/>
    <property type="project" value="InterPro"/>
</dbReference>
<dbReference type="Pfam" id="PF03544">
    <property type="entry name" value="TonB_C"/>
    <property type="match status" value="1"/>
</dbReference>
<evidence type="ECO:0000256" key="10">
    <source>
        <dbReference type="SAM" id="MobiDB-lite"/>
    </source>
</evidence>
<dbReference type="GO" id="GO:0031992">
    <property type="term" value="F:energy transducer activity"/>
    <property type="evidence" value="ECO:0007669"/>
    <property type="project" value="TreeGrafter"/>
</dbReference>
<dbReference type="InterPro" id="IPR051045">
    <property type="entry name" value="TonB-dependent_transducer"/>
</dbReference>